<proteinExistence type="predicted"/>
<protein>
    <submittedName>
        <fullName evidence="1">Uncharacterized protein</fullName>
    </submittedName>
</protein>
<dbReference type="Proteomes" id="UP001057402">
    <property type="component" value="Chromosome 5"/>
</dbReference>
<evidence type="ECO:0000313" key="2">
    <source>
        <dbReference type="Proteomes" id="UP001057402"/>
    </source>
</evidence>
<reference evidence="2" key="1">
    <citation type="journal article" date="2023" name="Front. Plant Sci.">
        <title>Chromosomal-level genome assembly of Melastoma candidum provides insights into trichome evolution.</title>
        <authorList>
            <person name="Zhong Y."/>
            <person name="Wu W."/>
            <person name="Sun C."/>
            <person name="Zou P."/>
            <person name="Liu Y."/>
            <person name="Dai S."/>
            <person name="Zhou R."/>
        </authorList>
    </citation>
    <scope>NUCLEOTIDE SEQUENCE [LARGE SCALE GENOMIC DNA]</scope>
</reference>
<evidence type="ECO:0000313" key="1">
    <source>
        <dbReference type="EMBL" id="KAI4370713.1"/>
    </source>
</evidence>
<gene>
    <name evidence="1" type="ORF">MLD38_019033</name>
</gene>
<sequence>MNTSSSTSPSPPRPPSSSPISILAPVGVTLLLFLVFFVAYYFAHRQQRVGSRFHEAAAAGHEEMDEDDDDYVGVKEEIVKSFPRFVYSRRREFVRGGGGVGKEEEEMEMEEGGSRCSICLLEYKGSDTITMLPVCDHFFHQGCVDQWMKLHSTCPICRISLLRSTRRFRLN</sequence>
<accession>A0ACB9QZQ6</accession>
<comment type="caution">
    <text evidence="1">The sequence shown here is derived from an EMBL/GenBank/DDBJ whole genome shotgun (WGS) entry which is preliminary data.</text>
</comment>
<keyword evidence="2" id="KW-1185">Reference proteome</keyword>
<name>A0ACB9QZQ6_9MYRT</name>
<organism evidence="1 2">
    <name type="scientific">Melastoma candidum</name>
    <dbReference type="NCBI Taxonomy" id="119954"/>
    <lineage>
        <taxon>Eukaryota</taxon>
        <taxon>Viridiplantae</taxon>
        <taxon>Streptophyta</taxon>
        <taxon>Embryophyta</taxon>
        <taxon>Tracheophyta</taxon>
        <taxon>Spermatophyta</taxon>
        <taxon>Magnoliopsida</taxon>
        <taxon>eudicotyledons</taxon>
        <taxon>Gunneridae</taxon>
        <taxon>Pentapetalae</taxon>
        <taxon>rosids</taxon>
        <taxon>malvids</taxon>
        <taxon>Myrtales</taxon>
        <taxon>Melastomataceae</taxon>
        <taxon>Melastomatoideae</taxon>
        <taxon>Melastomateae</taxon>
        <taxon>Melastoma</taxon>
    </lineage>
</organism>
<dbReference type="EMBL" id="CM042884">
    <property type="protein sequence ID" value="KAI4370713.1"/>
    <property type="molecule type" value="Genomic_DNA"/>
</dbReference>